<evidence type="ECO:0000313" key="1">
    <source>
        <dbReference type="EMBL" id="KAK0576984.1"/>
    </source>
</evidence>
<gene>
    <name evidence="1" type="ORF">LWI29_026233</name>
</gene>
<keyword evidence="2" id="KW-1185">Reference proteome</keyword>
<dbReference type="AlphaFoldDB" id="A0AA39V2W6"/>
<dbReference type="EMBL" id="JAUESC010000386">
    <property type="protein sequence ID" value="KAK0576984.1"/>
    <property type="molecule type" value="Genomic_DNA"/>
</dbReference>
<dbReference type="Proteomes" id="UP001168877">
    <property type="component" value="Unassembled WGS sequence"/>
</dbReference>
<comment type="caution">
    <text evidence="1">The sequence shown here is derived from an EMBL/GenBank/DDBJ whole genome shotgun (WGS) entry which is preliminary data.</text>
</comment>
<organism evidence="1 2">
    <name type="scientific">Acer saccharum</name>
    <name type="common">Sugar maple</name>
    <dbReference type="NCBI Taxonomy" id="4024"/>
    <lineage>
        <taxon>Eukaryota</taxon>
        <taxon>Viridiplantae</taxon>
        <taxon>Streptophyta</taxon>
        <taxon>Embryophyta</taxon>
        <taxon>Tracheophyta</taxon>
        <taxon>Spermatophyta</taxon>
        <taxon>Magnoliopsida</taxon>
        <taxon>eudicotyledons</taxon>
        <taxon>Gunneridae</taxon>
        <taxon>Pentapetalae</taxon>
        <taxon>rosids</taxon>
        <taxon>malvids</taxon>
        <taxon>Sapindales</taxon>
        <taxon>Sapindaceae</taxon>
        <taxon>Hippocastanoideae</taxon>
        <taxon>Acereae</taxon>
        <taxon>Acer</taxon>
    </lineage>
</organism>
<reference evidence="1" key="1">
    <citation type="journal article" date="2022" name="Plant J.">
        <title>Strategies of tolerance reflected in two North American maple genomes.</title>
        <authorList>
            <person name="McEvoy S.L."/>
            <person name="Sezen U.U."/>
            <person name="Trouern-Trend A."/>
            <person name="McMahon S.M."/>
            <person name="Schaberg P.G."/>
            <person name="Yang J."/>
            <person name="Wegrzyn J.L."/>
            <person name="Swenson N.G."/>
        </authorList>
    </citation>
    <scope>NUCLEOTIDE SEQUENCE</scope>
    <source>
        <strain evidence="1">NS2018</strain>
    </source>
</reference>
<evidence type="ECO:0000313" key="2">
    <source>
        <dbReference type="Proteomes" id="UP001168877"/>
    </source>
</evidence>
<name>A0AA39V2W6_ACESA</name>
<accession>A0AA39V2W6</accession>
<reference evidence="1" key="2">
    <citation type="submission" date="2023-06" db="EMBL/GenBank/DDBJ databases">
        <authorList>
            <person name="Swenson N.G."/>
            <person name="Wegrzyn J.L."/>
            <person name="Mcevoy S.L."/>
        </authorList>
    </citation>
    <scope>NUCLEOTIDE SEQUENCE</scope>
    <source>
        <strain evidence="1">NS2018</strain>
        <tissue evidence="1">Leaf</tissue>
    </source>
</reference>
<proteinExistence type="predicted"/>
<sequence length="136" mass="15466">MTHQQAGGGGGVVACLCVLRYVDALRVLRIGGFTYFALAVLRCSVSETLRVLHWLCFGAPYWRLYVFCTGCVSVLRIGGFSAPMGDFLVLPRALARSRFFCFRLRSFVFGDTFRDRAPLNLRFYSLRWRVVHQEVS</sequence>
<protein>
    <submittedName>
        <fullName evidence="1">Uncharacterized protein</fullName>
    </submittedName>
</protein>